<dbReference type="KEGG" id="hfe:HFELIS_04670"/>
<keyword evidence="4" id="KW-0479">Metal-binding</keyword>
<keyword evidence="2" id="KW-0004">4Fe-4S</keyword>
<dbReference type="OrthoDB" id="9800840at2"/>
<sequence length="304" mass="34024">MVGIVFGPLKSRRFGWSLGIDLSGEIKQCNFNCIYCELKAHKPIDKMEQVIPLSTLLDAVHSALQTHKNTPLDVLTTTANGEPTLYPHLYDFITQLKTPPGLKTLILSNGSRFANLQVQEALMHYDIVKFSLDAALPKAFAKVDKPSKQIHLEQLLEGIADFSARYAGMLIAEVLLVKGVNDSLENIQAIVDFLRPLKLARIDLSTIDRPPSHNAKLLSTSELLKVATHFEGLPVSLALRDLAVQPNFLLTDLEPRSFLDLLKRRPLSTEEARFYLPAQILHHLHQKGVVEIRKIGAVDFYYPC</sequence>
<dbReference type="RefSeq" id="WP_013468921.1">
    <property type="nucleotide sequence ID" value="NC_014810.2"/>
</dbReference>
<dbReference type="PANTHER" id="PTHR43787:SF11">
    <property type="entry name" value="UPF0026 PROTEIN SLR1464"/>
    <property type="match status" value="1"/>
</dbReference>
<organism evidence="8 9">
    <name type="scientific">Helicobacter felis (strain ATCC 49179 / CCUG 28539 / NCTC 12436 / CS1)</name>
    <dbReference type="NCBI Taxonomy" id="936155"/>
    <lineage>
        <taxon>Bacteria</taxon>
        <taxon>Pseudomonadati</taxon>
        <taxon>Campylobacterota</taxon>
        <taxon>Epsilonproteobacteria</taxon>
        <taxon>Campylobacterales</taxon>
        <taxon>Helicobacteraceae</taxon>
        <taxon>Helicobacter</taxon>
    </lineage>
</organism>
<evidence type="ECO:0000256" key="6">
    <source>
        <dbReference type="ARBA" id="ARBA00023014"/>
    </source>
</evidence>
<evidence type="ECO:0000256" key="3">
    <source>
        <dbReference type="ARBA" id="ARBA00022691"/>
    </source>
</evidence>
<dbReference type="SUPFAM" id="SSF102114">
    <property type="entry name" value="Radical SAM enzymes"/>
    <property type="match status" value="1"/>
</dbReference>
<proteinExistence type="predicted"/>
<evidence type="ECO:0000259" key="7">
    <source>
        <dbReference type="PROSITE" id="PS51918"/>
    </source>
</evidence>
<keyword evidence="3" id="KW-0949">S-adenosyl-L-methionine</keyword>
<evidence type="ECO:0000313" key="8">
    <source>
        <dbReference type="EMBL" id="CBY82551.1"/>
    </source>
</evidence>
<keyword evidence="6" id="KW-0411">Iron-sulfur</keyword>
<comment type="cofactor">
    <cofactor evidence="1">
        <name>[4Fe-4S] cluster</name>
        <dbReference type="ChEBI" id="CHEBI:49883"/>
    </cofactor>
</comment>
<protein>
    <submittedName>
        <fullName evidence="8">Radical SAM domain protein</fullName>
    </submittedName>
</protein>
<dbReference type="HOGENOM" id="CLU_058377_0_1_7"/>
<dbReference type="GO" id="GO:0051539">
    <property type="term" value="F:4 iron, 4 sulfur cluster binding"/>
    <property type="evidence" value="ECO:0007669"/>
    <property type="project" value="UniProtKB-KW"/>
</dbReference>
<dbReference type="EMBL" id="FQ670179">
    <property type="protein sequence ID" value="CBY82551.1"/>
    <property type="molecule type" value="Genomic_DNA"/>
</dbReference>
<keyword evidence="9" id="KW-1185">Reference proteome</keyword>
<keyword evidence="5" id="KW-0408">Iron</keyword>
<evidence type="ECO:0000256" key="1">
    <source>
        <dbReference type="ARBA" id="ARBA00001966"/>
    </source>
</evidence>
<dbReference type="InterPro" id="IPR007197">
    <property type="entry name" value="rSAM"/>
</dbReference>
<feature type="domain" description="Radical SAM core" evidence="7">
    <location>
        <begin position="10"/>
        <end position="243"/>
    </location>
</feature>
<dbReference type="STRING" id="936155.HFELIS_04670"/>
<dbReference type="SFLD" id="SFLDS00029">
    <property type="entry name" value="Radical_SAM"/>
    <property type="match status" value="1"/>
</dbReference>
<dbReference type="PROSITE" id="PS51918">
    <property type="entry name" value="RADICAL_SAM"/>
    <property type="match status" value="1"/>
</dbReference>
<dbReference type="Gene3D" id="3.20.20.70">
    <property type="entry name" value="Aldolase class I"/>
    <property type="match status" value="1"/>
</dbReference>
<evidence type="ECO:0000256" key="5">
    <source>
        <dbReference type="ARBA" id="ARBA00023004"/>
    </source>
</evidence>
<dbReference type="InterPro" id="IPR040084">
    <property type="entry name" value="GTPase_Obg"/>
</dbReference>
<evidence type="ECO:0000256" key="2">
    <source>
        <dbReference type="ARBA" id="ARBA00022485"/>
    </source>
</evidence>
<evidence type="ECO:0000256" key="4">
    <source>
        <dbReference type="ARBA" id="ARBA00022723"/>
    </source>
</evidence>
<dbReference type="InterPro" id="IPR058240">
    <property type="entry name" value="rSAM_sf"/>
</dbReference>
<evidence type="ECO:0000313" key="9">
    <source>
        <dbReference type="Proteomes" id="UP000007934"/>
    </source>
</evidence>
<accession>E7A9M5</accession>
<dbReference type="InterPro" id="IPR013785">
    <property type="entry name" value="Aldolase_TIM"/>
</dbReference>
<dbReference type="PANTHER" id="PTHR43787">
    <property type="entry name" value="FEMO COFACTOR BIOSYNTHESIS PROTEIN NIFB-RELATED"/>
    <property type="match status" value="1"/>
</dbReference>
<dbReference type="SFLD" id="SFLDG01083">
    <property type="entry name" value="Uncharacterised_Radical_SAM_Su"/>
    <property type="match status" value="1"/>
</dbReference>
<dbReference type="Pfam" id="PF04055">
    <property type="entry name" value="Radical_SAM"/>
    <property type="match status" value="1"/>
</dbReference>
<dbReference type="eggNOG" id="COG0731">
    <property type="taxonomic scope" value="Bacteria"/>
</dbReference>
<dbReference type="GO" id="GO:0046872">
    <property type="term" value="F:metal ion binding"/>
    <property type="evidence" value="ECO:0007669"/>
    <property type="project" value="UniProtKB-KW"/>
</dbReference>
<dbReference type="AlphaFoldDB" id="E7A9M5"/>
<dbReference type="GO" id="GO:0003824">
    <property type="term" value="F:catalytic activity"/>
    <property type="evidence" value="ECO:0007669"/>
    <property type="project" value="InterPro"/>
</dbReference>
<dbReference type="GeneID" id="36134130"/>
<reference evidence="8 9" key="1">
    <citation type="journal article" date="2011" name="Genome Biol. Evol.">
        <title>Comparative whole genome sequence analysis of the carcinogenic bacterial model pathogen Helicobacter felis.</title>
        <authorList>
            <person name="Arnold I.C."/>
            <person name="Zigova Z."/>
            <person name="Holden M."/>
            <person name="Lawley T.D."/>
            <person name="Rad R."/>
            <person name="Dougan G."/>
            <person name="Falkow S."/>
            <person name="Bentley S.D."/>
            <person name="Muller A."/>
        </authorList>
    </citation>
    <scope>NUCLEOTIDE SEQUENCE [LARGE SCALE GENOMIC DNA]</scope>
    <source>
        <strain evidence="9">ATCC 49179 / CCUG 28539 / NCTC 12436 / CS1</strain>
    </source>
</reference>
<name>E7A9M5_HELFC</name>
<dbReference type="CDD" id="cd01335">
    <property type="entry name" value="Radical_SAM"/>
    <property type="match status" value="1"/>
</dbReference>
<gene>
    <name evidence="8" type="ordered locus">Hfelis_04670</name>
</gene>
<dbReference type="Proteomes" id="UP000007934">
    <property type="component" value="Chromosome"/>
</dbReference>